<accession>F2VQR7</accession>
<dbReference type="SUPFAM" id="SSF54117">
    <property type="entry name" value="Interleukin 8-like chemokines"/>
    <property type="match status" value="1"/>
</dbReference>
<dbReference type="InterPro" id="IPR001811">
    <property type="entry name" value="Chemokine_IL8-like_dom"/>
</dbReference>
<keyword evidence="4" id="KW-0964">Secreted</keyword>
<evidence type="ECO:0000256" key="1">
    <source>
        <dbReference type="ARBA" id="ARBA00010868"/>
    </source>
</evidence>
<dbReference type="PROSITE" id="PS00472">
    <property type="entry name" value="SMALL_CYTOKINES_CC"/>
    <property type="match status" value="1"/>
</dbReference>
<dbReference type="GO" id="GO:0006955">
    <property type="term" value="P:immune response"/>
    <property type="evidence" value="ECO:0007669"/>
    <property type="project" value="InterPro"/>
</dbReference>
<evidence type="ECO:0000256" key="4">
    <source>
        <dbReference type="RuleBase" id="RU361150"/>
    </source>
</evidence>
<dbReference type="Gene3D" id="2.40.50.40">
    <property type="match status" value="1"/>
</dbReference>
<dbReference type="GO" id="GO:0008009">
    <property type="term" value="F:chemokine activity"/>
    <property type="evidence" value="ECO:0007669"/>
    <property type="project" value="InterPro"/>
</dbReference>
<feature type="domain" description="Chemokine interleukin-8-like" evidence="5">
    <location>
        <begin position="30"/>
        <end position="90"/>
    </location>
</feature>
<organism evidence="6">
    <name type="scientific">Epinephelus coioides</name>
    <name type="common">Orange-spotted grouper</name>
    <name type="synonym">Epinephelus nebulosus</name>
    <dbReference type="NCBI Taxonomy" id="94232"/>
    <lineage>
        <taxon>Eukaryota</taxon>
        <taxon>Metazoa</taxon>
        <taxon>Chordata</taxon>
        <taxon>Craniata</taxon>
        <taxon>Vertebrata</taxon>
        <taxon>Euteleostomi</taxon>
        <taxon>Actinopterygii</taxon>
        <taxon>Neopterygii</taxon>
        <taxon>Teleostei</taxon>
        <taxon>Neoteleostei</taxon>
        <taxon>Acanthomorphata</taxon>
        <taxon>Eupercaria</taxon>
        <taxon>Perciformes</taxon>
        <taxon>Serranoidei</taxon>
        <taxon>Serranidae</taxon>
        <taxon>Epinephelinae</taxon>
        <taxon>Epinephelini</taxon>
        <taxon>Epinephelus</taxon>
    </lineage>
</organism>
<name>F2VQR7_EPICO</name>
<dbReference type="Pfam" id="PF00048">
    <property type="entry name" value="IL8"/>
    <property type="match status" value="1"/>
</dbReference>
<evidence type="ECO:0000313" key="8">
    <source>
        <dbReference type="EMBL" id="AYE57133.1"/>
    </source>
</evidence>
<sequence>MAPWGDAKLFFCILFITCCYCCMVTFAEIPMDCCLTVANKTIDKPLVADYRRQFKGQGCLIDAMIFVTRRNRTLCAPSDKPWVHELMKHVDHLKKFCKKQNYKPKRCHELNHE</sequence>
<comment type="subcellular location">
    <subcellularLocation>
        <location evidence="4">Secreted</location>
    </subcellularLocation>
</comment>
<dbReference type="EMBL" id="MF576381">
    <property type="protein sequence ID" value="AYE57133.1"/>
    <property type="molecule type" value="mRNA"/>
</dbReference>
<keyword evidence="2 4" id="KW-0202">Cytokine</keyword>
<feature type="signal peptide" evidence="4">
    <location>
        <begin position="1"/>
        <end position="27"/>
    </location>
</feature>
<dbReference type="PANTHER" id="PTHR12015:SF108">
    <property type="entry name" value="C-C MOTIF CHEMOKINE 20"/>
    <property type="match status" value="1"/>
</dbReference>
<reference evidence="8" key="4">
    <citation type="submission" date="2017-07" db="EMBL/GenBank/DDBJ databases">
        <title>Identification and expression analysis of 19 CC chemokine genes in orange-spotted grouper (Epinephelus coioides).</title>
        <authorList>
            <person name="Leu J.-H."/>
            <person name="Wu M.-H."/>
            <person name="Chou H.-Y."/>
        </authorList>
    </citation>
    <scope>NUCLEOTIDE SEQUENCE</scope>
</reference>
<dbReference type="EMBL" id="GU988640">
    <property type="protein sequence ID" value="AEA39663.1"/>
    <property type="molecule type" value="mRNA"/>
</dbReference>
<evidence type="ECO:0000256" key="3">
    <source>
        <dbReference type="ARBA" id="ARBA00023157"/>
    </source>
</evidence>
<dbReference type="InterPro" id="IPR000827">
    <property type="entry name" value="Chemokine_CC_CS"/>
</dbReference>
<dbReference type="EMBL" id="KR013213">
    <property type="protein sequence ID" value="ALF62058.1"/>
    <property type="molecule type" value="mRNA"/>
</dbReference>
<dbReference type="InterPro" id="IPR039809">
    <property type="entry name" value="Chemokine_b/g/d"/>
</dbReference>
<proteinExistence type="evidence at transcript level"/>
<keyword evidence="3" id="KW-1015">Disulfide bond</keyword>
<dbReference type="PANTHER" id="PTHR12015">
    <property type="entry name" value="SMALL INDUCIBLE CYTOKINE A"/>
    <property type="match status" value="1"/>
</dbReference>
<comment type="similarity">
    <text evidence="1 4">Belongs to the intercrine beta (chemokine CC) family.</text>
</comment>
<evidence type="ECO:0000256" key="2">
    <source>
        <dbReference type="ARBA" id="ARBA00022514"/>
    </source>
</evidence>
<protein>
    <recommendedName>
        <fullName evidence="4">C-C motif chemokine</fullName>
    </recommendedName>
</protein>
<keyword evidence="4" id="KW-0732">Signal</keyword>
<feature type="chain" id="PRO_5015019649" description="C-C motif chemokine" evidence="4">
    <location>
        <begin position="28"/>
        <end position="113"/>
    </location>
</feature>
<evidence type="ECO:0000313" key="6">
    <source>
        <dbReference type="EMBL" id="AEA39663.1"/>
    </source>
</evidence>
<keyword evidence="4" id="KW-0145">Chemotaxis</keyword>
<reference evidence="7" key="2">
    <citation type="journal article" date="2015" name="Fish Shellfish Immunol.">
        <title>Characterization and expression analysis of two novel CCR6 chemokine receptors and their three potential ligands CCL20Ls of grouper (Epinephelus coioides) post Cryptocaryon irritans infection.</title>
        <authorList>
            <person name="Mo Z.Q."/>
            <person name="Chen R.A."/>
            <person name="Li Y.W."/>
            <person name="Huang X.Z."/>
            <person name="Li A.X."/>
            <person name="Luo X.C."/>
            <person name="Dan X.M."/>
        </authorList>
    </citation>
    <scope>NUCLEOTIDE SEQUENCE</scope>
</reference>
<dbReference type="InterPro" id="IPR036048">
    <property type="entry name" value="Interleukin_8-like_sf"/>
</dbReference>
<evidence type="ECO:0000313" key="7">
    <source>
        <dbReference type="EMBL" id="ALF62058.1"/>
    </source>
</evidence>
<dbReference type="SMART" id="SM00199">
    <property type="entry name" value="SCY"/>
    <property type="match status" value="1"/>
</dbReference>
<feature type="non-terminal residue" evidence="6">
    <location>
        <position position="113"/>
    </location>
</feature>
<reference evidence="6" key="1">
    <citation type="submission" date="2010-03" db="EMBL/GenBank/DDBJ databases">
        <title>Definition of the antibody to resist a fatal pathogen challenge in a bony fish highlights a life vest in the immune system in early vertebrates.</title>
        <authorList>
            <person name="Jiang Y.N."/>
            <person name="Xia C."/>
        </authorList>
    </citation>
    <scope>NUCLEOTIDE SEQUENCE</scope>
</reference>
<dbReference type="AlphaFoldDB" id="F2VQR7"/>
<evidence type="ECO:0000259" key="5">
    <source>
        <dbReference type="SMART" id="SM00199"/>
    </source>
</evidence>
<dbReference type="GO" id="GO:0005615">
    <property type="term" value="C:extracellular space"/>
    <property type="evidence" value="ECO:0007669"/>
    <property type="project" value="UniProtKB-KW"/>
</dbReference>
<reference evidence="7" key="3">
    <citation type="submission" date="2015-03" db="EMBL/GenBank/DDBJ databases">
        <authorList>
            <person name="Murphy D."/>
        </authorList>
    </citation>
    <scope>NUCLEOTIDE SEQUENCE</scope>
</reference>